<dbReference type="EMBL" id="ML996696">
    <property type="protein sequence ID" value="KAF2399914.1"/>
    <property type="molecule type" value="Genomic_DNA"/>
</dbReference>
<dbReference type="InterPro" id="IPR057780">
    <property type="entry name" value="Beta-prop_Vps41"/>
</dbReference>
<sequence length="1293" mass="140056">MRAEPEDEQADEPRTPPPKPSREVPSATSVTPTSTSTVTPAAPSQTADDTTDDGETEDEEPKLKYMRLTASLGSVYRGGDMTSAFLVAGDKMILGTDNGNISVLSLPTFQPLRAYHAHSASVTAVSISPFPPPRPTGRLDVVARPSNEAPTSSPSRSGSVASGASPSRPARQALAPVPPTPSNSIFIATSSMDGHVCVSSLVDPKDVQLRNFGRRLNAVALSPEYKSDRSFLSGDKDGNLILTTGGKSGVSANANINSTAAAASGWLSSIGLMANTGRDTVLHSGEGAINTIKWSLSGRFVVWVNEQGFKIMRSNLRLESADADRAWKRVAHVDRPSRDQWEDMAAAWKAHVEWIDDKNLEADEDVPANGRTQGQSGTENGTSKKRVEKLVVGWGDTAWVLSVTPEGPGIGKAAGERVAATATILHLLRFDDCIISGLSLYTPSLLLVLAHLTHDENDNPVPTNTTPRRGLPRRRNGLPPELRLINVHTKEEVEVDTLTMKSFESLSAADYHLGTVNVFPAPQPTPAQRGAFEALSGGLWDMSLSATRIFSSGASTKSATGSGGGTVMSPTLGGSTLKSSQISQIAEANPTVAKPGLKVFIHSPYDCVLAVKRDLSDHLAWLLEHESYEAAWKLVDEHPEIVSSTHERESAEEGPATPTRPGETLEDFFTDAKSTLAPSSRDQYSSVEREKRRIGELWLQQLVNAEDWATAGPVAGRVLGVSENWERWITRFANAGRFDDIAPYMPAKRIRPPIPQSAYELVLGYYIYRDRTRLKTLLDAWDTELFDIGAVTTAIEDRLARNDIRADTVEDGEQGRDWRILMETLAKLLLADDKPKDALHCYVRLQNADSALTLLREFHLLPSVIDDIPGILTLRVPRDQLSQTALPDLEEAAAESITLLVDAAYQGSVPSSAVVDKLKTDAALRPFLFLYLRALWRGQGSVPQLPKKLRHHARAAMGALESEGRAAVDAHADLAVTLFADFDRELLMEYLRASRAYSLDQAAAACEAREFYPELVYVLSQTGETKRALALIINRLDDVGFAISFAKEQDDKDLWSDLLDYAMDKPRFIRGLLEMAGTAVDPVQLVRRIPLGLEIEGLREGIRRLVREFEIQASISEGVARVLRGEVADGMETLRKGRALAVKFEVVHEDPPPGVGISVEPVGALSRSKSGHVHRLGRTDIKPGHCAGCGKVFREEEAHTLVGFSCSHVFHLDCLLDAVMSEEPDSSAGRAAARLRDSAATSLVGGFDDGMGGGRSVGAKVAYAHVLRQALGDGCIVCRGLEEGKGEEGEKTA</sequence>
<dbReference type="GO" id="GO:0009267">
    <property type="term" value="P:cellular response to starvation"/>
    <property type="evidence" value="ECO:0007669"/>
    <property type="project" value="TreeGrafter"/>
</dbReference>
<dbReference type="Gene3D" id="2.130.10.10">
    <property type="entry name" value="YVTN repeat-like/Quinoprotein amine dehydrogenase"/>
    <property type="match status" value="1"/>
</dbReference>
<evidence type="ECO:0000259" key="5">
    <source>
        <dbReference type="Pfam" id="PF23411"/>
    </source>
</evidence>
<keyword evidence="1" id="KW-0813">Transport</keyword>
<dbReference type="SUPFAM" id="SSF50978">
    <property type="entry name" value="WD40 repeat-like"/>
    <property type="match status" value="1"/>
</dbReference>
<dbReference type="GO" id="GO:0030897">
    <property type="term" value="C:HOPS complex"/>
    <property type="evidence" value="ECO:0007669"/>
    <property type="project" value="TreeGrafter"/>
</dbReference>
<feature type="compositionally biased region" description="Polar residues" evidence="4">
    <location>
        <begin position="370"/>
        <end position="381"/>
    </location>
</feature>
<dbReference type="PANTHER" id="PTHR12616">
    <property type="entry name" value="VACUOLAR PROTEIN SORTING VPS41"/>
    <property type="match status" value="1"/>
</dbReference>
<feature type="region of interest" description="Disordered" evidence="4">
    <location>
        <begin position="361"/>
        <end position="384"/>
    </location>
</feature>
<dbReference type="InterPro" id="IPR036322">
    <property type="entry name" value="WD40_repeat_dom_sf"/>
</dbReference>
<feature type="domain" description="Vps41 beta-propeller" evidence="5">
    <location>
        <begin position="184"/>
        <end position="244"/>
    </location>
</feature>
<dbReference type="Proteomes" id="UP000799640">
    <property type="component" value="Unassembled WGS sequence"/>
</dbReference>
<keyword evidence="2" id="KW-0653">Protein transport</keyword>
<gene>
    <name evidence="6" type="ORF">EJ06DRAFT_530695</name>
</gene>
<dbReference type="InterPro" id="IPR000547">
    <property type="entry name" value="Clathrin_H-chain/VPS_repeat"/>
</dbReference>
<feature type="repeat" description="CHCR" evidence="3">
    <location>
        <begin position="902"/>
        <end position="1071"/>
    </location>
</feature>
<dbReference type="InterPro" id="IPR045111">
    <property type="entry name" value="Vps41/Vps8"/>
</dbReference>
<evidence type="ECO:0000256" key="2">
    <source>
        <dbReference type="ARBA" id="ARBA00022927"/>
    </source>
</evidence>
<feature type="compositionally biased region" description="Low complexity" evidence="4">
    <location>
        <begin position="152"/>
        <end position="171"/>
    </location>
</feature>
<dbReference type="GO" id="GO:0034058">
    <property type="term" value="P:endosomal vesicle fusion"/>
    <property type="evidence" value="ECO:0007669"/>
    <property type="project" value="TreeGrafter"/>
</dbReference>
<evidence type="ECO:0000256" key="3">
    <source>
        <dbReference type="PROSITE-ProRule" id="PRU01006"/>
    </source>
</evidence>
<dbReference type="GO" id="GO:0016236">
    <property type="term" value="P:macroautophagy"/>
    <property type="evidence" value="ECO:0007669"/>
    <property type="project" value="TreeGrafter"/>
</dbReference>
<feature type="compositionally biased region" description="Acidic residues" evidence="4">
    <location>
        <begin position="49"/>
        <end position="60"/>
    </location>
</feature>
<dbReference type="Gene3D" id="1.25.40.10">
    <property type="entry name" value="Tetratricopeptide repeat domain"/>
    <property type="match status" value="1"/>
</dbReference>
<feature type="compositionally biased region" description="Acidic residues" evidence="4">
    <location>
        <begin position="1"/>
        <end position="10"/>
    </location>
</feature>
<dbReference type="OrthoDB" id="244107at2759"/>
<feature type="region of interest" description="Disordered" evidence="4">
    <location>
        <begin position="643"/>
        <end position="665"/>
    </location>
</feature>
<evidence type="ECO:0000256" key="1">
    <source>
        <dbReference type="ARBA" id="ARBA00022448"/>
    </source>
</evidence>
<feature type="region of interest" description="Disordered" evidence="4">
    <location>
        <begin position="1"/>
        <end position="61"/>
    </location>
</feature>
<dbReference type="Pfam" id="PF23556">
    <property type="entry name" value="TPR_Vps41"/>
    <property type="match status" value="1"/>
</dbReference>
<evidence type="ECO:0000313" key="7">
    <source>
        <dbReference type="Proteomes" id="UP000799640"/>
    </source>
</evidence>
<dbReference type="InterPro" id="IPR015943">
    <property type="entry name" value="WD40/YVTN_repeat-like_dom_sf"/>
</dbReference>
<reference evidence="6" key="1">
    <citation type="journal article" date="2020" name="Stud. Mycol.">
        <title>101 Dothideomycetes genomes: a test case for predicting lifestyles and emergence of pathogens.</title>
        <authorList>
            <person name="Haridas S."/>
            <person name="Albert R."/>
            <person name="Binder M."/>
            <person name="Bloem J."/>
            <person name="Labutti K."/>
            <person name="Salamov A."/>
            <person name="Andreopoulos B."/>
            <person name="Baker S."/>
            <person name="Barry K."/>
            <person name="Bills G."/>
            <person name="Bluhm B."/>
            <person name="Cannon C."/>
            <person name="Castanera R."/>
            <person name="Culley D."/>
            <person name="Daum C."/>
            <person name="Ezra D."/>
            <person name="Gonzalez J."/>
            <person name="Henrissat B."/>
            <person name="Kuo A."/>
            <person name="Liang C."/>
            <person name="Lipzen A."/>
            <person name="Lutzoni F."/>
            <person name="Magnuson J."/>
            <person name="Mondo S."/>
            <person name="Nolan M."/>
            <person name="Ohm R."/>
            <person name="Pangilinan J."/>
            <person name="Park H.-J."/>
            <person name="Ramirez L."/>
            <person name="Alfaro M."/>
            <person name="Sun H."/>
            <person name="Tritt A."/>
            <person name="Yoshinaga Y."/>
            <person name="Zwiers L.-H."/>
            <person name="Turgeon B."/>
            <person name="Goodwin S."/>
            <person name="Spatafora J."/>
            <person name="Crous P."/>
            <person name="Grigoriev I."/>
        </authorList>
    </citation>
    <scope>NUCLEOTIDE SEQUENCE</scope>
    <source>
        <strain evidence="6">CBS 262.69</strain>
    </source>
</reference>
<dbReference type="SMART" id="SM00299">
    <property type="entry name" value="CLH"/>
    <property type="match status" value="1"/>
</dbReference>
<feature type="region of interest" description="Disordered" evidence="4">
    <location>
        <begin position="458"/>
        <end position="477"/>
    </location>
</feature>
<feature type="compositionally biased region" description="Low complexity" evidence="4">
    <location>
        <begin position="24"/>
        <end position="48"/>
    </location>
</feature>
<dbReference type="InterPro" id="IPR011990">
    <property type="entry name" value="TPR-like_helical_dom_sf"/>
</dbReference>
<evidence type="ECO:0000313" key="6">
    <source>
        <dbReference type="EMBL" id="KAF2399914.1"/>
    </source>
</evidence>
<evidence type="ECO:0000256" key="4">
    <source>
        <dbReference type="SAM" id="MobiDB-lite"/>
    </source>
</evidence>
<keyword evidence="7" id="KW-1185">Reference proteome</keyword>
<organism evidence="6 7">
    <name type="scientific">Trichodelitschia bisporula</name>
    <dbReference type="NCBI Taxonomy" id="703511"/>
    <lineage>
        <taxon>Eukaryota</taxon>
        <taxon>Fungi</taxon>
        <taxon>Dikarya</taxon>
        <taxon>Ascomycota</taxon>
        <taxon>Pezizomycotina</taxon>
        <taxon>Dothideomycetes</taxon>
        <taxon>Dothideomycetes incertae sedis</taxon>
        <taxon>Phaeotrichales</taxon>
        <taxon>Phaeotrichaceae</taxon>
        <taxon>Trichodelitschia</taxon>
    </lineage>
</organism>
<protein>
    <recommendedName>
        <fullName evidence="5">Vps41 beta-propeller domain-containing protein</fullName>
    </recommendedName>
</protein>
<dbReference type="PANTHER" id="PTHR12616:SF1">
    <property type="entry name" value="VACUOLAR PROTEIN SORTING-ASSOCIATED PROTEIN 41 HOMOLOG"/>
    <property type="match status" value="1"/>
</dbReference>
<feature type="region of interest" description="Disordered" evidence="4">
    <location>
        <begin position="129"/>
        <end position="179"/>
    </location>
</feature>
<dbReference type="PROSITE" id="PS50236">
    <property type="entry name" value="CHCR"/>
    <property type="match status" value="1"/>
</dbReference>
<proteinExistence type="predicted"/>
<dbReference type="GO" id="GO:0006623">
    <property type="term" value="P:protein targeting to vacuole"/>
    <property type="evidence" value="ECO:0007669"/>
    <property type="project" value="InterPro"/>
</dbReference>
<feature type="domain" description="Vps41 beta-propeller" evidence="5">
    <location>
        <begin position="387"/>
        <end position="516"/>
    </location>
</feature>
<dbReference type="Pfam" id="PF23411">
    <property type="entry name" value="Beta-prop_Vps41"/>
    <property type="match status" value="2"/>
</dbReference>
<dbReference type="GO" id="GO:0005770">
    <property type="term" value="C:late endosome"/>
    <property type="evidence" value="ECO:0007669"/>
    <property type="project" value="TreeGrafter"/>
</dbReference>
<accession>A0A6G1HVF6</accession>
<name>A0A6G1HVF6_9PEZI</name>